<evidence type="ECO:0000313" key="1">
    <source>
        <dbReference type="EMBL" id="KRM87373.1"/>
    </source>
</evidence>
<dbReference type="AlphaFoldDB" id="A0A0R2C6J9"/>
<evidence type="ECO:0000313" key="2">
    <source>
        <dbReference type="Proteomes" id="UP000051789"/>
    </source>
</evidence>
<protein>
    <submittedName>
        <fullName evidence="1">Uncharacterized protein</fullName>
    </submittedName>
</protein>
<dbReference type="PATRIC" id="fig|1423810.4.peg.901"/>
<accession>A0A0R2C6J9</accession>
<keyword evidence="2" id="KW-1185">Reference proteome</keyword>
<comment type="caution">
    <text evidence="1">The sequence shown here is derived from an EMBL/GenBank/DDBJ whole genome shotgun (WGS) entry which is preliminary data.</text>
</comment>
<name>A0A0R2C6J9_9LACO</name>
<dbReference type="Proteomes" id="UP000051789">
    <property type="component" value="Unassembled WGS sequence"/>
</dbReference>
<organism evidence="1 2">
    <name type="scientific">Lacticaseibacillus thailandensis DSM 22698 = JCM 13996</name>
    <dbReference type="NCBI Taxonomy" id="1423810"/>
    <lineage>
        <taxon>Bacteria</taxon>
        <taxon>Bacillati</taxon>
        <taxon>Bacillota</taxon>
        <taxon>Bacilli</taxon>
        <taxon>Lactobacillales</taxon>
        <taxon>Lactobacillaceae</taxon>
        <taxon>Lacticaseibacillus</taxon>
    </lineage>
</organism>
<gene>
    <name evidence="1" type="ORF">FD19_GL000874</name>
</gene>
<dbReference type="STRING" id="1423810.FD19_GL000874"/>
<dbReference type="EMBL" id="AYZK01000002">
    <property type="protein sequence ID" value="KRM87373.1"/>
    <property type="molecule type" value="Genomic_DNA"/>
</dbReference>
<sequence length="104" mass="11194">MDQVASMVQAAAAAGHPTTATDVINKGLQQSAQDYMDEATEGSYFSAHLSGNQITIDDMNGKQVATIRTPAASYAEAFKANPRQTLTNIDNDLRHLIDTRQIAL</sequence>
<proteinExistence type="predicted"/>
<reference evidence="1 2" key="1">
    <citation type="journal article" date="2015" name="Genome Announc.">
        <title>Expanding the biotechnology potential of lactobacilli through comparative genomics of 213 strains and associated genera.</title>
        <authorList>
            <person name="Sun Z."/>
            <person name="Harris H.M."/>
            <person name="McCann A."/>
            <person name="Guo C."/>
            <person name="Argimon S."/>
            <person name="Zhang W."/>
            <person name="Yang X."/>
            <person name="Jeffery I.B."/>
            <person name="Cooney J.C."/>
            <person name="Kagawa T.F."/>
            <person name="Liu W."/>
            <person name="Song Y."/>
            <person name="Salvetti E."/>
            <person name="Wrobel A."/>
            <person name="Rasinkangas P."/>
            <person name="Parkhill J."/>
            <person name="Rea M.C."/>
            <person name="O'Sullivan O."/>
            <person name="Ritari J."/>
            <person name="Douillard F.P."/>
            <person name="Paul Ross R."/>
            <person name="Yang R."/>
            <person name="Briner A.E."/>
            <person name="Felis G.E."/>
            <person name="de Vos W.M."/>
            <person name="Barrangou R."/>
            <person name="Klaenhammer T.R."/>
            <person name="Caufield P.W."/>
            <person name="Cui Y."/>
            <person name="Zhang H."/>
            <person name="O'Toole P.W."/>
        </authorList>
    </citation>
    <scope>NUCLEOTIDE SEQUENCE [LARGE SCALE GENOMIC DNA]</scope>
    <source>
        <strain evidence="1 2">DSM 22698</strain>
    </source>
</reference>